<dbReference type="CDD" id="cd00310">
    <property type="entry name" value="ATP-synt_Fo_a_6"/>
    <property type="match status" value="1"/>
</dbReference>
<dbReference type="InterPro" id="IPR035908">
    <property type="entry name" value="F0_ATP_A_sf"/>
</dbReference>
<dbReference type="EMBL" id="BRPL01000002">
    <property type="protein sequence ID" value="GLB47082.1"/>
    <property type="molecule type" value="Genomic_DNA"/>
</dbReference>
<feature type="transmembrane region" description="Helical" evidence="11">
    <location>
        <begin position="208"/>
        <end position="229"/>
    </location>
</feature>
<protein>
    <recommendedName>
        <fullName evidence="11 12">ATP synthase subunit a</fullName>
    </recommendedName>
    <alternativeName>
        <fullName evidence="11">ATP synthase F0 sector subunit a</fullName>
    </alternativeName>
    <alternativeName>
        <fullName evidence="11">F-ATPase subunit 6</fullName>
    </alternativeName>
</protein>
<evidence type="ECO:0000256" key="1">
    <source>
        <dbReference type="ARBA" id="ARBA00004141"/>
    </source>
</evidence>
<dbReference type="Gene3D" id="1.20.120.220">
    <property type="entry name" value="ATP synthase, F0 complex, subunit A"/>
    <property type="match status" value="1"/>
</dbReference>
<dbReference type="GO" id="GO:0045259">
    <property type="term" value="C:proton-transporting ATP synthase complex"/>
    <property type="evidence" value="ECO:0007669"/>
    <property type="project" value="UniProtKB-KW"/>
</dbReference>
<comment type="function">
    <text evidence="11 12">Key component of the proton channel; it plays a direct role in the translocation of protons across the membrane.</text>
</comment>
<proteinExistence type="inferred from homology"/>
<keyword evidence="9 11" id="KW-0472">Membrane</keyword>
<dbReference type="PRINTS" id="PR00123">
    <property type="entry name" value="ATPASEA"/>
</dbReference>
<dbReference type="Proteomes" id="UP001144204">
    <property type="component" value="Unassembled WGS sequence"/>
</dbReference>
<dbReference type="InterPro" id="IPR000568">
    <property type="entry name" value="ATP_synth_F0_asu"/>
</dbReference>
<comment type="similarity">
    <text evidence="2 11 12">Belongs to the ATPase A chain family.</text>
</comment>
<evidence type="ECO:0000256" key="11">
    <source>
        <dbReference type="HAMAP-Rule" id="MF_01393"/>
    </source>
</evidence>
<feature type="transmembrane region" description="Helical" evidence="11">
    <location>
        <begin position="113"/>
        <end position="136"/>
    </location>
</feature>
<evidence type="ECO:0000256" key="3">
    <source>
        <dbReference type="ARBA" id="ARBA00022448"/>
    </source>
</evidence>
<keyword evidence="11" id="KW-1003">Cell membrane</keyword>
<keyword evidence="10 11" id="KW-0066">ATP synthesis</keyword>
<dbReference type="AlphaFoldDB" id="A0A9W6B1E6"/>
<keyword evidence="7 11" id="KW-1133">Transmembrane helix</keyword>
<dbReference type="PANTHER" id="PTHR42823">
    <property type="entry name" value="ATP SYNTHASE SUBUNIT A, CHLOROPLASTIC"/>
    <property type="match status" value="1"/>
</dbReference>
<evidence type="ECO:0000256" key="8">
    <source>
        <dbReference type="ARBA" id="ARBA00023065"/>
    </source>
</evidence>
<keyword evidence="6 11" id="KW-0375">Hydrogen ion transport</keyword>
<dbReference type="HAMAP" id="MF_01393">
    <property type="entry name" value="ATP_synth_a_bact"/>
    <property type="match status" value="1"/>
</dbReference>
<evidence type="ECO:0000313" key="13">
    <source>
        <dbReference type="EMBL" id="GLB47082.1"/>
    </source>
</evidence>
<evidence type="ECO:0000256" key="2">
    <source>
        <dbReference type="ARBA" id="ARBA00006810"/>
    </source>
</evidence>
<evidence type="ECO:0000256" key="5">
    <source>
        <dbReference type="ARBA" id="ARBA00022692"/>
    </source>
</evidence>
<gene>
    <name evidence="11 13" type="primary">atpB</name>
    <name evidence="13" type="ORF">WR164_10610</name>
</gene>
<dbReference type="NCBIfam" id="NF004479">
    <property type="entry name" value="PRK05815.1-4"/>
    <property type="match status" value="1"/>
</dbReference>
<feature type="transmembrane region" description="Helical" evidence="11">
    <location>
        <begin position="183"/>
        <end position="202"/>
    </location>
</feature>
<dbReference type="NCBIfam" id="TIGR01131">
    <property type="entry name" value="ATP_synt_6_or_A"/>
    <property type="match status" value="1"/>
</dbReference>
<feature type="transmembrane region" description="Helical" evidence="11">
    <location>
        <begin position="12"/>
        <end position="36"/>
    </location>
</feature>
<feature type="transmembrane region" description="Helical" evidence="11">
    <location>
        <begin position="76"/>
        <end position="101"/>
    </location>
</feature>
<reference evidence="13" key="2">
    <citation type="journal article" date="2023" name="PLoS ONE">
        <title>Philodulcilactobacillus myokoensis gen. nov., sp. nov., a fructophilic, acidophilic, and agar-phobic lactic acid bacterium isolated from fermented vegetable extracts.</title>
        <authorList>
            <person name="Kouya T."/>
            <person name="Ishiyama Y."/>
            <person name="Ohashi S."/>
            <person name="Kumakubo R."/>
            <person name="Yamazaki T."/>
            <person name="Otaki T."/>
        </authorList>
    </citation>
    <scope>NUCLEOTIDE SEQUENCE</scope>
    <source>
        <strain evidence="13">WR16-4</strain>
    </source>
</reference>
<reference evidence="13" key="1">
    <citation type="submission" date="2022-07" db="EMBL/GenBank/DDBJ databases">
        <authorList>
            <person name="Kouya T."/>
            <person name="Ishiyama Y."/>
        </authorList>
    </citation>
    <scope>NUCLEOTIDE SEQUENCE</scope>
    <source>
        <strain evidence="13">WR16-4</strain>
    </source>
</reference>
<dbReference type="GO" id="GO:0042777">
    <property type="term" value="P:proton motive force-driven plasma membrane ATP synthesis"/>
    <property type="evidence" value="ECO:0007669"/>
    <property type="project" value="TreeGrafter"/>
</dbReference>
<keyword evidence="4 11" id="KW-0138">CF(0)</keyword>
<dbReference type="GO" id="GO:0005886">
    <property type="term" value="C:plasma membrane"/>
    <property type="evidence" value="ECO:0007669"/>
    <property type="project" value="UniProtKB-SubCell"/>
</dbReference>
<dbReference type="PANTHER" id="PTHR42823:SF3">
    <property type="entry name" value="ATP SYNTHASE SUBUNIT A, CHLOROPLASTIC"/>
    <property type="match status" value="1"/>
</dbReference>
<evidence type="ECO:0000256" key="12">
    <source>
        <dbReference type="RuleBase" id="RU000483"/>
    </source>
</evidence>
<keyword evidence="14" id="KW-1185">Reference proteome</keyword>
<evidence type="ECO:0000256" key="6">
    <source>
        <dbReference type="ARBA" id="ARBA00022781"/>
    </source>
</evidence>
<name>A0A9W6B1E6_9LACO</name>
<dbReference type="SUPFAM" id="SSF81336">
    <property type="entry name" value="F1F0 ATP synthase subunit A"/>
    <property type="match status" value="1"/>
</dbReference>
<sequence length="236" mass="26580">MEVPSTFKMFGLTFTSVNMISATLAAIIVFLVIFALSRNLQLRPTKRQNVLEWMADFTNGIVKGSIEGSNAKAFNLFAFVLFFFIFISNQLGLFIQVAWNGETYIKSPTADPIITLTLALISLTLAHFAGVMKFGFKKYFTNTYFKPFVWWLPISVFEEFTNFLTLGLRIFGNIFAGEMLLKLIANFAVPHGIIMMVAMAPFELAWQGFSVFLGSIQAFVFVTLTSVYISQKIQSE</sequence>
<evidence type="ECO:0000313" key="14">
    <source>
        <dbReference type="Proteomes" id="UP001144204"/>
    </source>
</evidence>
<dbReference type="Pfam" id="PF00119">
    <property type="entry name" value="ATP-synt_A"/>
    <property type="match status" value="1"/>
</dbReference>
<accession>A0A9W6B1E6</accession>
<evidence type="ECO:0000256" key="4">
    <source>
        <dbReference type="ARBA" id="ARBA00022547"/>
    </source>
</evidence>
<comment type="subcellular location">
    <subcellularLocation>
        <location evidence="11 12">Cell membrane</location>
        <topology evidence="11 12">Multi-pass membrane protein</topology>
    </subcellularLocation>
    <subcellularLocation>
        <location evidence="1">Membrane</location>
        <topology evidence="1">Multi-pass membrane protein</topology>
    </subcellularLocation>
</comment>
<keyword evidence="3 11" id="KW-0813">Transport</keyword>
<keyword evidence="8 11" id="KW-0406">Ion transport</keyword>
<evidence type="ECO:0000256" key="10">
    <source>
        <dbReference type="ARBA" id="ARBA00023310"/>
    </source>
</evidence>
<feature type="transmembrane region" description="Helical" evidence="11">
    <location>
        <begin position="148"/>
        <end position="171"/>
    </location>
</feature>
<dbReference type="InterPro" id="IPR045082">
    <property type="entry name" value="ATP_syn_F0_a_bact/chloroplast"/>
</dbReference>
<evidence type="ECO:0000256" key="9">
    <source>
        <dbReference type="ARBA" id="ARBA00023136"/>
    </source>
</evidence>
<evidence type="ECO:0000256" key="7">
    <source>
        <dbReference type="ARBA" id="ARBA00022989"/>
    </source>
</evidence>
<keyword evidence="5 11" id="KW-0812">Transmembrane</keyword>
<comment type="caution">
    <text evidence="13">The sequence shown here is derived from an EMBL/GenBank/DDBJ whole genome shotgun (WGS) entry which is preliminary data.</text>
</comment>
<dbReference type="GO" id="GO:0046933">
    <property type="term" value="F:proton-transporting ATP synthase activity, rotational mechanism"/>
    <property type="evidence" value="ECO:0007669"/>
    <property type="project" value="UniProtKB-UniRule"/>
</dbReference>
<organism evidence="13 14">
    <name type="scientific">Philodulcilactobacillus myokoensis</name>
    <dbReference type="NCBI Taxonomy" id="2929573"/>
    <lineage>
        <taxon>Bacteria</taxon>
        <taxon>Bacillati</taxon>
        <taxon>Bacillota</taxon>
        <taxon>Bacilli</taxon>
        <taxon>Lactobacillales</taxon>
        <taxon>Lactobacillaceae</taxon>
        <taxon>Philodulcilactobacillus</taxon>
    </lineage>
</organism>